<comment type="catalytic activity">
    <reaction evidence="6">
        <text>butanoate + ATP = butanoyl phosphate + ADP</text>
        <dbReference type="Rhea" id="RHEA:13585"/>
        <dbReference type="ChEBI" id="CHEBI:17968"/>
        <dbReference type="ChEBI" id="CHEBI:30616"/>
        <dbReference type="ChEBI" id="CHEBI:58079"/>
        <dbReference type="ChEBI" id="CHEBI:456216"/>
        <dbReference type="EC" id="2.7.2.7"/>
    </reaction>
</comment>
<sequence length="367" mass="40122">MGYKIFAVNPGSTSTKVALFDGDRELFKTNVTHDMERLGRFPYFTQQLEYRKETIDRALEEAGISLEGTDAFVGRGGGLYSMPGGTYYIDELIADHAGRSVNGVNHPAALGCTLAERYMKEFGGQGFIVNPPDVDEYQEVARVTGIDGVYRTSHIHTLNQKETAIRHANSHGVKYEQQNYIVCHIGGGTSVAAHRQGRMVDGINMVGGEGPMAPTRCGQLPGDELIRLCFSGKYTEDQMLGFCMKTGGFASTLGTIDAIEVVERGKHGDRKAKLMWDSMIYQICKEIGAMSAVLHGNVDAILLGGGMVYEKSLTDQIRSTCEYIAPVFAYPGEFEMEAMAAGAVRVLSGEEEGKHYTGRPVFSGFEF</sequence>
<dbReference type="EMBL" id="WNME01000002">
    <property type="protein sequence ID" value="MUB62250.1"/>
    <property type="molecule type" value="Genomic_DNA"/>
</dbReference>
<dbReference type="NCBIfam" id="TIGR02707">
    <property type="entry name" value="butyr_kinase"/>
    <property type="match status" value="1"/>
</dbReference>
<dbReference type="PIRSF" id="PIRSF036458">
    <property type="entry name" value="Butyrate_kin"/>
    <property type="match status" value="1"/>
</dbReference>
<evidence type="ECO:0000256" key="3">
    <source>
        <dbReference type="ARBA" id="ARBA00022741"/>
    </source>
</evidence>
<dbReference type="Proteomes" id="UP000434223">
    <property type="component" value="Unassembled WGS sequence"/>
</dbReference>
<dbReference type="Pfam" id="PF00871">
    <property type="entry name" value="Acetate_kinase"/>
    <property type="match status" value="1"/>
</dbReference>
<dbReference type="InterPro" id="IPR000890">
    <property type="entry name" value="Aliphatic_acid_kin_short-chain"/>
</dbReference>
<comment type="subcellular location">
    <subcellularLocation>
        <location evidence="6">Cytoplasm</location>
    </subcellularLocation>
</comment>
<dbReference type="PANTHER" id="PTHR21060:SF3">
    <property type="entry name" value="BUTYRATE KINASE 2-RELATED"/>
    <property type="match status" value="1"/>
</dbReference>
<dbReference type="GO" id="GO:0005524">
    <property type="term" value="F:ATP binding"/>
    <property type="evidence" value="ECO:0007669"/>
    <property type="project" value="UniProtKB-KW"/>
</dbReference>
<dbReference type="GO" id="GO:0008776">
    <property type="term" value="F:acetate kinase activity"/>
    <property type="evidence" value="ECO:0007669"/>
    <property type="project" value="TreeGrafter"/>
</dbReference>
<comment type="similarity">
    <text evidence="6 7">Belongs to the acetokinase family.</text>
</comment>
<comment type="caution">
    <text evidence="8">The sequence shown here is derived from an EMBL/GenBank/DDBJ whole genome shotgun (WGS) entry which is preliminary data.</text>
</comment>
<dbReference type="InterPro" id="IPR011245">
    <property type="entry name" value="Butyrate_kin"/>
</dbReference>
<keyword evidence="5 6" id="KW-0067">ATP-binding</keyword>
<proteinExistence type="inferred from homology"/>
<keyword evidence="1 6" id="KW-0963">Cytoplasm</keyword>
<name>A0AAW9WAH3_9FIRM</name>
<organism evidence="8 9">
    <name type="scientific">Hungatella hathewayi</name>
    <dbReference type="NCBI Taxonomy" id="154046"/>
    <lineage>
        <taxon>Bacteria</taxon>
        <taxon>Bacillati</taxon>
        <taxon>Bacillota</taxon>
        <taxon>Clostridia</taxon>
        <taxon>Lachnospirales</taxon>
        <taxon>Lachnospiraceae</taxon>
        <taxon>Hungatella</taxon>
    </lineage>
</organism>
<gene>
    <name evidence="6 8" type="primary">buk</name>
    <name evidence="8" type="ORF">GNE07_04085</name>
</gene>
<dbReference type="RefSeq" id="WP_055649115.1">
    <property type="nucleotide sequence ID" value="NZ_CZAZ01000002.1"/>
</dbReference>
<evidence type="ECO:0000256" key="2">
    <source>
        <dbReference type="ARBA" id="ARBA00022679"/>
    </source>
</evidence>
<dbReference type="CDD" id="cd24011">
    <property type="entry name" value="ASKHA_NBD_BK"/>
    <property type="match status" value="1"/>
</dbReference>
<keyword evidence="4 6" id="KW-0418">Kinase</keyword>
<dbReference type="PRINTS" id="PR00471">
    <property type="entry name" value="ACETATEKNASE"/>
</dbReference>
<evidence type="ECO:0000256" key="6">
    <source>
        <dbReference type="HAMAP-Rule" id="MF_00542"/>
    </source>
</evidence>
<dbReference type="NCBIfam" id="NF002834">
    <property type="entry name" value="PRK03011.1-5"/>
    <property type="match status" value="1"/>
</dbReference>
<protein>
    <recommendedName>
        <fullName evidence="6">Probable butyrate kinase</fullName>
        <shortName evidence="6">BK</shortName>
        <ecNumber evidence="6">2.7.2.7</ecNumber>
    </recommendedName>
    <alternativeName>
        <fullName evidence="6">Branched-chain carboxylic acid kinase</fullName>
    </alternativeName>
</protein>
<dbReference type="EC" id="2.7.2.7" evidence="6"/>
<accession>A0AAW9WAH3</accession>
<dbReference type="Gene3D" id="3.30.420.40">
    <property type="match status" value="2"/>
</dbReference>
<dbReference type="InterPro" id="IPR043129">
    <property type="entry name" value="ATPase_NBD"/>
</dbReference>
<dbReference type="SUPFAM" id="SSF53067">
    <property type="entry name" value="Actin-like ATPase domain"/>
    <property type="match status" value="2"/>
</dbReference>
<evidence type="ECO:0000256" key="1">
    <source>
        <dbReference type="ARBA" id="ARBA00022490"/>
    </source>
</evidence>
<evidence type="ECO:0000313" key="8">
    <source>
        <dbReference type="EMBL" id="MUB62250.1"/>
    </source>
</evidence>
<reference evidence="8 9" key="1">
    <citation type="submission" date="2019-09" db="EMBL/GenBank/DDBJ databases">
        <title>Draft genome sequencing of Hungatella hathewayi 123Y-2.</title>
        <authorList>
            <person name="Lv Q."/>
            <person name="Li S."/>
        </authorList>
    </citation>
    <scope>NUCLEOTIDE SEQUENCE [LARGE SCALE GENOMIC DNA]</scope>
    <source>
        <strain evidence="8 9">123Y-2</strain>
    </source>
</reference>
<dbReference type="GO" id="GO:0005737">
    <property type="term" value="C:cytoplasm"/>
    <property type="evidence" value="ECO:0007669"/>
    <property type="project" value="UniProtKB-SubCell"/>
</dbReference>
<dbReference type="HAMAP" id="MF_00542">
    <property type="entry name" value="Butyrate_kinase"/>
    <property type="match status" value="1"/>
</dbReference>
<evidence type="ECO:0000256" key="5">
    <source>
        <dbReference type="ARBA" id="ARBA00022840"/>
    </source>
</evidence>
<keyword evidence="3 6" id="KW-0547">Nucleotide-binding</keyword>
<dbReference type="PANTHER" id="PTHR21060">
    <property type="entry name" value="ACETATE KINASE"/>
    <property type="match status" value="1"/>
</dbReference>
<evidence type="ECO:0000256" key="4">
    <source>
        <dbReference type="ARBA" id="ARBA00022777"/>
    </source>
</evidence>
<dbReference type="GO" id="GO:0006083">
    <property type="term" value="P:acetate metabolic process"/>
    <property type="evidence" value="ECO:0007669"/>
    <property type="project" value="TreeGrafter"/>
</dbReference>
<evidence type="ECO:0000313" key="9">
    <source>
        <dbReference type="Proteomes" id="UP000434223"/>
    </source>
</evidence>
<evidence type="ECO:0000256" key="7">
    <source>
        <dbReference type="RuleBase" id="RU003835"/>
    </source>
</evidence>
<dbReference type="GO" id="GO:0047761">
    <property type="term" value="F:butyrate kinase activity"/>
    <property type="evidence" value="ECO:0007669"/>
    <property type="project" value="UniProtKB-UniRule"/>
</dbReference>
<keyword evidence="2 6" id="KW-0808">Transferase</keyword>
<dbReference type="AlphaFoldDB" id="A0AAW9WAH3"/>